<evidence type="ECO:0000256" key="4">
    <source>
        <dbReference type="SAM" id="SignalP"/>
    </source>
</evidence>
<comment type="similarity">
    <text evidence="1">Belongs to the peptidase S10 family.</text>
</comment>
<accession>A0A9R1PVW0</accession>
<reference evidence="5 6" key="1">
    <citation type="submission" date="2017-09" db="EMBL/GenBank/DDBJ databases">
        <authorList>
            <consortium name="International Durum Wheat Genome Sequencing Consortium (IDWGSC)"/>
            <person name="Milanesi L."/>
        </authorList>
    </citation>
    <scope>NUCLEOTIDE SEQUENCE [LARGE SCALE GENOMIC DNA]</scope>
    <source>
        <strain evidence="6">cv. Svevo</strain>
    </source>
</reference>
<feature type="chain" id="PRO_5040478155" description="Carboxypeptidase" evidence="4">
    <location>
        <begin position="48"/>
        <end position="502"/>
    </location>
</feature>
<dbReference type="PANTHER" id="PTHR11802">
    <property type="entry name" value="SERINE PROTEASE FAMILY S10 SERINE CARBOXYPEPTIDASE"/>
    <property type="match status" value="1"/>
</dbReference>
<dbReference type="OMA" id="SAGPHAK"/>
<evidence type="ECO:0008006" key="7">
    <source>
        <dbReference type="Google" id="ProtNLM"/>
    </source>
</evidence>
<protein>
    <recommendedName>
        <fullName evidence="7">Carboxypeptidase</fullName>
    </recommendedName>
</protein>
<dbReference type="PANTHER" id="PTHR11802:SF371">
    <property type="entry name" value="SERINE CARBOXYPEPTIDASE-LIKE 19"/>
    <property type="match status" value="1"/>
</dbReference>
<dbReference type="AlphaFoldDB" id="A0A9R1PVW0"/>
<sequence length="502" mass="55700">MIPIKPPCSRTTREQKESSQVVLCKLGTSSMIRRLLLLLCQLALAAAASSSKVVTSLPGFQGRLPFHLETGYVEVDEDNGTELFYYFVESEARGENDPFLLWLTGGDHCSVLSGLAFEIGPFNFVVEPYNGTIPSLEINPNSWTKVAHILFVDSPAGAGFSFSRQPKGYHVGEVSTSLQLHEFLIKWIRDHPKFLSSPLYIGGDSYAGKIVPFIAQKISEGNKVGRRPLLNLKGYLLGNPATGERIDESSKVPFAHGFGIISDQLYETILGHCQGQDYKNPTNVLCAKALGTFHSLLSEVMLPHILWDKCVYSSAGPHAETDDSAGAGRKILSEEAAGIKMRKRLKHPPVRPPLDCINYAHYLSYFWANDERTRDALGVKDGTVDEWVRCQDGGVPYTRDIASSIKYHRNVTANGYRALVYSGDHDSVVPHLGTQAWVRSLDFPIVDEWRAWHLHGQSAGFTVSYSNNMTFATLMGAGHTAPEYEPEKCFAMFSRWILNQPL</sequence>
<evidence type="ECO:0000256" key="3">
    <source>
        <dbReference type="ARBA" id="ARBA00023180"/>
    </source>
</evidence>
<keyword evidence="6" id="KW-1185">Reference proteome</keyword>
<dbReference type="GO" id="GO:0006508">
    <property type="term" value="P:proteolysis"/>
    <property type="evidence" value="ECO:0007669"/>
    <property type="project" value="InterPro"/>
</dbReference>
<dbReference type="GO" id="GO:0004185">
    <property type="term" value="F:serine-type carboxypeptidase activity"/>
    <property type="evidence" value="ECO:0007669"/>
    <property type="project" value="InterPro"/>
</dbReference>
<evidence type="ECO:0000256" key="2">
    <source>
        <dbReference type="ARBA" id="ARBA00022729"/>
    </source>
</evidence>
<dbReference type="GO" id="GO:0016747">
    <property type="term" value="F:acyltransferase activity, transferring groups other than amino-acyl groups"/>
    <property type="evidence" value="ECO:0007669"/>
    <property type="project" value="TreeGrafter"/>
</dbReference>
<keyword evidence="3" id="KW-0325">Glycoprotein</keyword>
<organism evidence="5 6">
    <name type="scientific">Triticum turgidum subsp. durum</name>
    <name type="common">Durum wheat</name>
    <name type="synonym">Triticum durum</name>
    <dbReference type="NCBI Taxonomy" id="4567"/>
    <lineage>
        <taxon>Eukaryota</taxon>
        <taxon>Viridiplantae</taxon>
        <taxon>Streptophyta</taxon>
        <taxon>Embryophyta</taxon>
        <taxon>Tracheophyta</taxon>
        <taxon>Spermatophyta</taxon>
        <taxon>Magnoliopsida</taxon>
        <taxon>Liliopsida</taxon>
        <taxon>Poales</taxon>
        <taxon>Poaceae</taxon>
        <taxon>BOP clade</taxon>
        <taxon>Pooideae</taxon>
        <taxon>Triticodae</taxon>
        <taxon>Triticeae</taxon>
        <taxon>Triticinae</taxon>
        <taxon>Triticum</taxon>
    </lineage>
</organism>
<keyword evidence="2 4" id="KW-0732">Signal</keyword>
<dbReference type="Gramene" id="TRITD2Bv1G203670.16">
    <property type="protein sequence ID" value="TRITD2Bv1G203670.16"/>
    <property type="gene ID" value="TRITD2Bv1G203670"/>
</dbReference>
<dbReference type="Proteomes" id="UP000324705">
    <property type="component" value="Chromosome 2B"/>
</dbReference>
<proteinExistence type="inferred from homology"/>
<name>A0A9R1PVW0_TRITD</name>
<dbReference type="Gene3D" id="3.40.50.12670">
    <property type="match status" value="1"/>
</dbReference>
<dbReference type="InterPro" id="IPR001563">
    <property type="entry name" value="Peptidase_S10"/>
</dbReference>
<dbReference type="PRINTS" id="PR00724">
    <property type="entry name" value="CRBOXYPTASEC"/>
</dbReference>
<evidence type="ECO:0000313" key="5">
    <source>
        <dbReference type="EMBL" id="VAH50675.1"/>
    </source>
</evidence>
<dbReference type="GO" id="GO:0019748">
    <property type="term" value="P:secondary metabolic process"/>
    <property type="evidence" value="ECO:0007669"/>
    <property type="project" value="TreeGrafter"/>
</dbReference>
<dbReference type="Gene3D" id="3.40.50.1820">
    <property type="entry name" value="alpha/beta hydrolase"/>
    <property type="match status" value="1"/>
</dbReference>
<dbReference type="FunFam" id="3.40.50.1820:FF:000072">
    <property type="entry name" value="Serine carboxypeptidase-like 19"/>
    <property type="match status" value="1"/>
</dbReference>
<dbReference type="Pfam" id="PF00450">
    <property type="entry name" value="Peptidase_S10"/>
    <property type="match status" value="1"/>
</dbReference>
<dbReference type="SUPFAM" id="SSF53474">
    <property type="entry name" value="alpha/beta-Hydrolases"/>
    <property type="match status" value="1"/>
</dbReference>
<dbReference type="FunFam" id="3.40.50.12670:FF:000001">
    <property type="entry name" value="Carboxypeptidase"/>
    <property type="match status" value="1"/>
</dbReference>
<dbReference type="InterPro" id="IPR029058">
    <property type="entry name" value="AB_hydrolase_fold"/>
</dbReference>
<dbReference type="EMBL" id="LT934114">
    <property type="protein sequence ID" value="VAH50675.1"/>
    <property type="molecule type" value="Genomic_DNA"/>
</dbReference>
<evidence type="ECO:0000256" key="1">
    <source>
        <dbReference type="ARBA" id="ARBA00009431"/>
    </source>
</evidence>
<gene>
    <name evidence="5" type="ORF">TRITD_2Bv1G203670</name>
</gene>
<evidence type="ECO:0000313" key="6">
    <source>
        <dbReference type="Proteomes" id="UP000324705"/>
    </source>
</evidence>
<feature type="signal peptide" evidence="4">
    <location>
        <begin position="1"/>
        <end position="47"/>
    </location>
</feature>